<gene>
    <name evidence="1" type="ORF">METZ01_LOCUS194905</name>
</gene>
<protein>
    <submittedName>
        <fullName evidence="1">Uncharacterized protein</fullName>
    </submittedName>
</protein>
<evidence type="ECO:0000313" key="1">
    <source>
        <dbReference type="EMBL" id="SVB42051.1"/>
    </source>
</evidence>
<sequence length="43" mass="4687">MKKGKMTIALTGPLILETIGFGTAILASPIHGCDKFENFTTRY</sequence>
<accession>A0A382DWC3</accession>
<dbReference type="EMBL" id="UINC01041162">
    <property type="protein sequence ID" value="SVB42051.1"/>
    <property type="molecule type" value="Genomic_DNA"/>
</dbReference>
<reference evidence="1" key="1">
    <citation type="submission" date="2018-05" db="EMBL/GenBank/DDBJ databases">
        <authorList>
            <person name="Lanie J.A."/>
            <person name="Ng W.-L."/>
            <person name="Kazmierczak K.M."/>
            <person name="Andrzejewski T.M."/>
            <person name="Davidsen T.M."/>
            <person name="Wayne K.J."/>
            <person name="Tettelin H."/>
            <person name="Glass J.I."/>
            <person name="Rusch D."/>
            <person name="Podicherti R."/>
            <person name="Tsui H.-C.T."/>
            <person name="Winkler M.E."/>
        </authorList>
    </citation>
    <scope>NUCLEOTIDE SEQUENCE</scope>
</reference>
<organism evidence="1">
    <name type="scientific">marine metagenome</name>
    <dbReference type="NCBI Taxonomy" id="408172"/>
    <lineage>
        <taxon>unclassified sequences</taxon>
        <taxon>metagenomes</taxon>
        <taxon>ecological metagenomes</taxon>
    </lineage>
</organism>
<name>A0A382DWC3_9ZZZZ</name>
<dbReference type="AlphaFoldDB" id="A0A382DWC3"/>
<proteinExistence type="predicted"/>